<evidence type="ECO:0000313" key="1">
    <source>
        <dbReference type="EMBL" id="GAU26077.1"/>
    </source>
</evidence>
<dbReference type="InterPro" id="IPR036396">
    <property type="entry name" value="Cyt_P450_sf"/>
</dbReference>
<dbReference type="SUPFAM" id="SSF48264">
    <property type="entry name" value="Cytochrome P450"/>
    <property type="match status" value="1"/>
</dbReference>
<reference evidence="2" key="1">
    <citation type="journal article" date="2017" name="Front. Plant Sci.">
        <title>Climate Clever Clovers: New Paradigm to Reduce the Environmental Footprint of Ruminants by Breeding Low Methanogenic Forages Utilizing Haplotype Variation.</title>
        <authorList>
            <person name="Kaur P."/>
            <person name="Appels R."/>
            <person name="Bayer P.E."/>
            <person name="Keeble-Gagnere G."/>
            <person name="Wang J."/>
            <person name="Hirakawa H."/>
            <person name="Shirasawa K."/>
            <person name="Vercoe P."/>
            <person name="Stefanova K."/>
            <person name="Durmic Z."/>
            <person name="Nichols P."/>
            <person name="Revell C."/>
            <person name="Isobe S.N."/>
            <person name="Edwards D."/>
            <person name="Erskine W."/>
        </authorList>
    </citation>
    <scope>NUCLEOTIDE SEQUENCE [LARGE SCALE GENOMIC DNA]</scope>
    <source>
        <strain evidence="2">cv. Daliak</strain>
    </source>
</reference>
<dbReference type="GO" id="GO:0020037">
    <property type="term" value="F:heme binding"/>
    <property type="evidence" value="ECO:0007669"/>
    <property type="project" value="InterPro"/>
</dbReference>
<accession>A0A2Z6NA18</accession>
<proteinExistence type="predicted"/>
<organism evidence="1 2">
    <name type="scientific">Trifolium subterraneum</name>
    <name type="common">Subterranean clover</name>
    <dbReference type="NCBI Taxonomy" id="3900"/>
    <lineage>
        <taxon>Eukaryota</taxon>
        <taxon>Viridiplantae</taxon>
        <taxon>Streptophyta</taxon>
        <taxon>Embryophyta</taxon>
        <taxon>Tracheophyta</taxon>
        <taxon>Spermatophyta</taxon>
        <taxon>Magnoliopsida</taxon>
        <taxon>eudicotyledons</taxon>
        <taxon>Gunneridae</taxon>
        <taxon>Pentapetalae</taxon>
        <taxon>rosids</taxon>
        <taxon>fabids</taxon>
        <taxon>Fabales</taxon>
        <taxon>Fabaceae</taxon>
        <taxon>Papilionoideae</taxon>
        <taxon>50 kb inversion clade</taxon>
        <taxon>NPAAA clade</taxon>
        <taxon>Hologalegina</taxon>
        <taxon>IRL clade</taxon>
        <taxon>Trifolieae</taxon>
        <taxon>Trifolium</taxon>
    </lineage>
</organism>
<dbReference type="GO" id="GO:0016705">
    <property type="term" value="F:oxidoreductase activity, acting on paired donors, with incorporation or reduction of molecular oxygen"/>
    <property type="evidence" value="ECO:0007669"/>
    <property type="project" value="InterPro"/>
</dbReference>
<dbReference type="AlphaFoldDB" id="A0A2Z6NA18"/>
<dbReference type="InterPro" id="IPR001128">
    <property type="entry name" value="Cyt_P450"/>
</dbReference>
<dbReference type="EMBL" id="DF973329">
    <property type="protein sequence ID" value="GAU26077.1"/>
    <property type="molecule type" value="Genomic_DNA"/>
</dbReference>
<dbReference type="Pfam" id="PF00067">
    <property type="entry name" value="p450"/>
    <property type="match status" value="1"/>
</dbReference>
<protein>
    <submittedName>
        <fullName evidence="1">Uncharacterized protein</fullName>
    </submittedName>
</protein>
<name>A0A2Z6NA18_TRISU</name>
<dbReference type="Proteomes" id="UP000242715">
    <property type="component" value="Unassembled WGS sequence"/>
</dbReference>
<dbReference type="GO" id="GO:0004497">
    <property type="term" value="F:monooxygenase activity"/>
    <property type="evidence" value="ECO:0007669"/>
    <property type="project" value="InterPro"/>
</dbReference>
<evidence type="ECO:0000313" key="2">
    <source>
        <dbReference type="Proteomes" id="UP000242715"/>
    </source>
</evidence>
<keyword evidence="2" id="KW-1185">Reference proteome</keyword>
<gene>
    <name evidence="1" type="ORF">TSUD_225400</name>
</gene>
<dbReference type="Gene3D" id="1.10.630.10">
    <property type="entry name" value="Cytochrome P450"/>
    <property type="match status" value="1"/>
</dbReference>
<sequence length="65" mass="7920">MANVWTIHRDPNLWSDPTCFKPERFEKEGETKKTTYIWVEKKDLPKRKFCPTQCESYFELINSMF</sequence>
<dbReference type="OrthoDB" id="2789670at2759"/>
<dbReference type="GO" id="GO:0005506">
    <property type="term" value="F:iron ion binding"/>
    <property type="evidence" value="ECO:0007669"/>
    <property type="project" value="InterPro"/>
</dbReference>